<feature type="region of interest" description="Disordered" evidence="1">
    <location>
        <begin position="111"/>
        <end position="165"/>
    </location>
</feature>
<feature type="compositionally biased region" description="Polar residues" evidence="1">
    <location>
        <begin position="449"/>
        <end position="464"/>
    </location>
</feature>
<feature type="compositionally biased region" description="Basic and acidic residues" evidence="1">
    <location>
        <begin position="466"/>
        <end position="484"/>
    </location>
</feature>
<dbReference type="Proteomes" id="UP001140453">
    <property type="component" value="Unassembled WGS sequence"/>
</dbReference>
<dbReference type="AlphaFoldDB" id="A0A9W8Z4J6"/>
<feature type="region of interest" description="Disordered" evidence="1">
    <location>
        <begin position="250"/>
        <end position="283"/>
    </location>
</feature>
<dbReference type="OrthoDB" id="5422061at2759"/>
<dbReference type="EMBL" id="JAPEVB010000001">
    <property type="protein sequence ID" value="KAJ4397523.1"/>
    <property type="molecule type" value="Genomic_DNA"/>
</dbReference>
<gene>
    <name evidence="2" type="ORF">N0V93_001754</name>
</gene>
<name>A0A9W8Z4J6_9PEZI</name>
<feature type="region of interest" description="Disordered" evidence="1">
    <location>
        <begin position="525"/>
        <end position="591"/>
    </location>
</feature>
<evidence type="ECO:0000313" key="3">
    <source>
        <dbReference type="Proteomes" id="UP001140453"/>
    </source>
</evidence>
<accession>A0A9W8Z4J6</accession>
<feature type="region of interest" description="Disordered" evidence="1">
    <location>
        <begin position="349"/>
        <end position="489"/>
    </location>
</feature>
<feature type="compositionally biased region" description="Basic and acidic residues" evidence="1">
    <location>
        <begin position="46"/>
        <end position="65"/>
    </location>
</feature>
<sequence>MSDISNSPPLTKRPRITYDRKQKQEVLLWLINHRIEDVDYSTNGGRWREDPTPGVEKEPRRMPDGSEKWFRAPTFMEAADFWKIPFGTIMHWWNRKIYIFEGVVPQSTIPLVHPSQRNKPKAQHRPTSELPGQTPHAAGISQHAGSDCWPLHPSAPHPHPQQLGPRLAAVPVYPQAIQPSGPPLHPLYRANFALGEISTEVSHMIQNQQNIHLENLLRAIGLSQALVNDLAEAQRVLLDPQSYPQYYPPPTYSPASQQQPCQVPPLHPLPPPLQSTGPHARTDNGRYIAIQPAPAQDRAHPLTPVYTPRTQSFQLQNHSPFLALPPQMGQQEGQHKWRLSCQGQHPIEPAEEAAAKREKASQLKRRYTSKDGPGGTMQLSDMPGDEMSISGDGGRTGREKRHCASGTRVVQGTTSVDQPNKTNGSGDAISSTRSLDGTNAQGGVEVSSDRQSTPIADATKQNALESVEHEPEAEPRKAPEDIGGGRRLYQTHNNGIWHQSTSSNIFSDAKNGLREGLSQHTVSTNRCNAESDKPLKSNTSSTVALPASKGNATADGPEIKADQEVIAMVDTTTEEPTKKDGLGGLHGVLPQ</sequence>
<feature type="compositionally biased region" description="Pro residues" evidence="1">
    <location>
        <begin position="262"/>
        <end position="273"/>
    </location>
</feature>
<keyword evidence="3" id="KW-1185">Reference proteome</keyword>
<proteinExistence type="predicted"/>
<feature type="region of interest" description="Disordered" evidence="1">
    <location>
        <begin position="44"/>
        <end position="65"/>
    </location>
</feature>
<evidence type="ECO:0000313" key="2">
    <source>
        <dbReference type="EMBL" id="KAJ4397523.1"/>
    </source>
</evidence>
<protein>
    <submittedName>
        <fullName evidence="2">Uncharacterized protein</fullName>
    </submittedName>
</protein>
<feature type="compositionally biased region" description="Polar residues" evidence="1">
    <location>
        <begin position="408"/>
        <end position="441"/>
    </location>
</feature>
<reference evidence="2" key="1">
    <citation type="submission" date="2022-10" db="EMBL/GenBank/DDBJ databases">
        <title>Tapping the CABI collections for fungal endophytes: first genome assemblies for Collariella, Neodidymelliopsis, Ascochyta clinopodiicola, Didymella pomorum, Didymosphaeria variabile, Neocosmospora piperis and Neocucurbitaria cava.</title>
        <authorList>
            <person name="Hill R."/>
        </authorList>
    </citation>
    <scope>NUCLEOTIDE SEQUENCE</scope>
    <source>
        <strain evidence="2">IMI 355082</strain>
    </source>
</reference>
<comment type="caution">
    <text evidence="2">The sequence shown here is derived from an EMBL/GenBank/DDBJ whole genome shotgun (WGS) entry which is preliminary data.</text>
</comment>
<evidence type="ECO:0000256" key="1">
    <source>
        <dbReference type="SAM" id="MobiDB-lite"/>
    </source>
</evidence>
<feature type="compositionally biased region" description="Gly residues" evidence="1">
    <location>
        <begin position="582"/>
        <end position="591"/>
    </location>
</feature>
<organism evidence="2 3">
    <name type="scientific">Gnomoniopsis smithogilvyi</name>
    <dbReference type="NCBI Taxonomy" id="1191159"/>
    <lineage>
        <taxon>Eukaryota</taxon>
        <taxon>Fungi</taxon>
        <taxon>Dikarya</taxon>
        <taxon>Ascomycota</taxon>
        <taxon>Pezizomycotina</taxon>
        <taxon>Sordariomycetes</taxon>
        <taxon>Sordariomycetidae</taxon>
        <taxon>Diaporthales</taxon>
        <taxon>Gnomoniaceae</taxon>
        <taxon>Gnomoniopsis</taxon>
    </lineage>
</organism>